<dbReference type="InterPro" id="IPR049395">
    <property type="entry name" value="ECT2_PH"/>
</dbReference>
<dbReference type="Proteomes" id="UP000663829">
    <property type="component" value="Unassembled WGS sequence"/>
</dbReference>
<keyword evidence="6" id="KW-1185">Reference proteome</keyword>
<dbReference type="GO" id="GO:0007399">
    <property type="term" value="P:nervous system development"/>
    <property type="evidence" value="ECO:0007669"/>
    <property type="project" value="TreeGrafter"/>
</dbReference>
<dbReference type="GO" id="GO:0005938">
    <property type="term" value="C:cell cortex"/>
    <property type="evidence" value="ECO:0007669"/>
    <property type="project" value="TreeGrafter"/>
</dbReference>
<evidence type="ECO:0000256" key="1">
    <source>
        <dbReference type="SAM" id="MobiDB-lite"/>
    </source>
</evidence>
<dbReference type="CDD" id="cd00160">
    <property type="entry name" value="RhoGEF"/>
    <property type="match status" value="1"/>
</dbReference>
<dbReference type="EMBL" id="CAJOBC010000008">
    <property type="protein sequence ID" value="CAF3516253.1"/>
    <property type="molecule type" value="Genomic_DNA"/>
</dbReference>
<feature type="domain" description="DH" evidence="2">
    <location>
        <begin position="398"/>
        <end position="585"/>
    </location>
</feature>
<dbReference type="InterPro" id="IPR001357">
    <property type="entry name" value="BRCT_dom"/>
</dbReference>
<dbReference type="GO" id="GO:0000281">
    <property type="term" value="P:mitotic cytokinesis"/>
    <property type="evidence" value="ECO:0007669"/>
    <property type="project" value="TreeGrafter"/>
</dbReference>
<feature type="region of interest" description="Disordered" evidence="1">
    <location>
        <begin position="324"/>
        <end position="376"/>
    </location>
</feature>
<dbReference type="Pfam" id="PF12738">
    <property type="entry name" value="PTCB-BRCT"/>
    <property type="match status" value="1"/>
</dbReference>
<dbReference type="PROSITE" id="PS50010">
    <property type="entry name" value="DH_2"/>
    <property type="match status" value="1"/>
</dbReference>
<proteinExistence type="predicted"/>
<dbReference type="InterPro" id="IPR000219">
    <property type="entry name" value="DH_dom"/>
</dbReference>
<dbReference type="Proteomes" id="UP000681722">
    <property type="component" value="Unassembled WGS sequence"/>
</dbReference>
<evidence type="ECO:0000259" key="3">
    <source>
        <dbReference type="PROSITE" id="PS50172"/>
    </source>
</evidence>
<dbReference type="Pfam" id="PF21242">
    <property type="entry name" value="ECT2_PH"/>
    <property type="match status" value="1"/>
</dbReference>
<dbReference type="AlphaFoldDB" id="A0A813ND78"/>
<feature type="domain" description="BRCT" evidence="3">
    <location>
        <begin position="122"/>
        <end position="207"/>
    </location>
</feature>
<evidence type="ECO:0000313" key="5">
    <source>
        <dbReference type="EMBL" id="CAF3516253.1"/>
    </source>
</evidence>
<feature type="domain" description="BRCT" evidence="3">
    <location>
        <begin position="211"/>
        <end position="291"/>
    </location>
</feature>
<dbReference type="SMART" id="SM00325">
    <property type="entry name" value="RhoGEF"/>
    <property type="match status" value="1"/>
</dbReference>
<dbReference type="GO" id="GO:0005634">
    <property type="term" value="C:nucleus"/>
    <property type="evidence" value="ECO:0007669"/>
    <property type="project" value="InterPro"/>
</dbReference>
<evidence type="ECO:0000313" key="4">
    <source>
        <dbReference type="EMBL" id="CAF0738191.1"/>
    </source>
</evidence>
<name>A0A813ND78_9BILA</name>
<dbReference type="EMBL" id="CAJNOQ010000008">
    <property type="protein sequence ID" value="CAF0738191.1"/>
    <property type="molecule type" value="Genomic_DNA"/>
</dbReference>
<feature type="region of interest" description="Disordered" evidence="1">
    <location>
        <begin position="873"/>
        <end position="906"/>
    </location>
</feature>
<dbReference type="SMART" id="SM00292">
    <property type="entry name" value="BRCT"/>
    <property type="match status" value="2"/>
</dbReference>
<dbReference type="Pfam" id="PF00621">
    <property type="entry name" value="RhoGEF"/>
    <property type="match status" value="1"/>
</dbReference>
<evidence type="ECO:0000313" key="6">
    <source>
        <dbReference type="Proteomes" id="UP000663829"/>
    </source>
</evidence>
<dbReference type="Gene3D" id="1.20.900.10">
    <property type="entry name" value="Dbl homology (DH) domain"/>
    <property type="match status" value="1"/>
</dbReference>
<dbReference type="GO" id="GO:0005085">
    <property type="term" value="F:guanyl-nucleotide exchange factor activity"/>
    <property type="evidence" value="ECO:0007669"/>
    <property type="project" value="InterPro"/>
</dbReference>
<feature type="compositionally biased region" description="Polar residues" evidence="1">
    <location>
        <begin position="324"/>
        <end position="336"/>
    </location>
</feature>
<feature type="compositionally biased region" description="Basic and acidic residues" evidence="1">
    <location>
        <begin position="873"/>
        <end position="889"/>
    </location>
</feature>
<dbReference type="GO" id="GO:2000431">
    <property type="term" value="P:regulation of cytokinesis, actomyosin contractile ring assembly"/>
    <property type="evidence" value="ECO:0007669"/>
    <property type="project" value="InterPro"/>
</dbReference>
<dbReference type="InterPro" id="IPR036420">
    <property type="entry name" value="BRCT_dom_sf"/>
</dbReference>
<dbReference type="Pfam" id="PF00533">
    <property type="entry name" value="BRCT"/>
    <property type="match status" value="1"/>
</dbReference>
<dbReference type="GO" id="GO:0005096">
    <property type="term" value="F:GTPase activator activity"/>
    <property type="evidence" value="ECO:0007669"/>
    <property type="project" value="InterPro"/>
</dbReference>
<organism evidence="4 6">
    <name type="scientific">Didymodactylos carnosus</name>
    <dbReference type="NCBI Taxonomy" id="1234261"/>
    <lineage>
        <taxon>Eukaryota</taxon>
        <taxon>Metazoa</taxon>
        <taxon>Spiralia</taxon>
        <taxon>Gnathifera</taxon>
        <taxon>Rotifera</taxon>
        <taxon>Eurotatoria</taxon>
        <taxon>Bdelloidea</taxon>
        <taxon>Philodinida</taxon>
        <taxon>Philodinidae</taxon>
        <taxon>Didymodactylos</taxon>
    </lineage>
</organism>
<dbReference type="InterPro" id="IPR035899">
    <property type="entry name" value="DBL_dom_sf"/>
</dbReference>
<reference evidence="4" key="1">
    <citation type="submission" date="2021-02" db="EMBL/GenBank/DDBJ databases">
        <authorList>
            <person name="Nowell W R."/>
        </authorList>
    </citation>
    <scope>NUCLEOTIDE SEQUENCE</scope>
</reference>
<gene>
    <name evidence="4" type="ORF">GPM918_LOCUS104</name>
    <name evidence="5" type="ORF">SRO942_LOCUS105</name>
</gene>
<dbReference type="PANTHER" id="PTHR16777">
    <property type="entry name" value="PROTEIN ECT2"/>
    <property type="match status" value="1"/>
</dbReference>
<feature type="compositionally biased region" description="Low complexity" evidence="1">
    <location>
        <begin position="361"/>
        <end position="376"/>
    </location>
</feature>
<dbReference type="Gene3D" id="3.40.50.10190">
    <property type="entry name" value="BRCT domain"/>
    <property type="match status" value="3"/>
</dbReference>
<dbReference type="OrthoDB" id="9997817at2759"/>
<evidence type="ECO:0000259" key="2">
    <source>
        <dbReference type="PROSITE" id="PS50010"/>
    </source>
</evidence>
<accession>A0A813ND78</accession>
<sequence>MTLLHIYCNISGQSISFYVVDNACRNIDLINALDHMYPDRYKCIIDRNELMDKIEDSKQIANSLNQRQMYIFIVDTFDNDDCLFKRDQDLYIISSELVLTCAEKKKDVPVPKLNRPLYCEHLSSAVICFVAFRDQDKLQRLCDYVHYLGGSVRKDYSDKITHVVAHANLGEKYLTAFNMERSEIVTEEFLTNCWRERNNRSFDHRTTVEKYRTKPFHNLRLFFYGSTNDDDRQNMEMLTLQNGGYITSNLNDATHIVISNDCETSFTETYPDYVKQPRQYCIKAQWFWECILLVGKADESAYRAFPHKSQDISMQNTISPSITFCSTPPTIQPQNTTRKRRVQHSEFDGNNATPRKRRSTENNLENNNSYNNTFTSPILNLSKSTIDDPSPDKRKKDNRYLIIMELYETERNYVTMLKSIICIYKTEVEKESDRNGPILNPIESSFLFGNIQAIYDLHVEICSKLEHLISLTTQSVGVIFIDNSIKILKVYEPYTKFYDKTVETIRYLEKTNTRFYAYLKIAQHRQELGKQQLIDLMIRPVQRLPSILLLLERLLKYTPSSHMDHEPLAKAIDIVKNIARKLNEERGKTENQVTMFTIVNNIDNCPPELLSAHRHYIDKFDLIELSQELGGKGTHLTLFLFSDCIEITKVRNNTWKTVKLTTTTTPPNRTGTIRTPTKTAKSYKHIVLVRLNNVKALFDISSSSVDNESDDQLGMICSIDGFERRLLFTRINDALSLVTKNDILQTLAKAISEEKCLTNTATFIQTIDSSELFFPSSISTTSTTSLSSLEYSASVTSNTTSLSSRSSNALTNAVKRCAHKVNKRLSRALSFSPSSSTNRMKKSVTQMLSSPFKPSNDNFNSMKRLSIPYMEDSFHSPDEMDERMDHQGRSETSTPLVMQSIKESKL</sequence>
<dbReference type="SUPFAM" id="SSF52113">
    <property type="entry name" value="BRCT domain"/>
    <property type="match status" value="2"/>
</dbReference>
<dbReference type="SUPFAM" id="SSF48065">
    <property type="entry name" value="DBL homology domain (DH-domain)"/>
    <property type="match status" value="1"/>
</dbReference>
<dbReference type="PROSITE" id="PS50172">
    <property type="entry name" value="BRCT"/>
    <property type="match status" value="2"/>
</dbReference>
<dbReference type="InterPro" id="IPR026817">
    <property type="entry name" value="Ect2"/>
</dbReference>
<comment type="caution">
    <text evidence="4">The sequence shown here is derived from an EMBL/GenBank/DDBJ whole genome shotgun (WGS) entry which is preliminary data.</text>
</comment>
<dbReference type="PANTHER" id="PTHR16777:SF2">
    <property type="entry name" value="PROTEIN ECT2"/>
    <property type="match status" value="1"/>
</dbReference>
<protein>
    <submittedName>
        <fullName evidence="4">Uncharacterized protein</fullName>
    </submittedName>
</protein>